<dbReference type="InterPro" id="IPR009061">
    <property type="entry name" value="DNA-bd_dom_put_sf"/>
</dbReference>
<proteinExistence type="predicted"/>
<dbReference type="NCBIfam" id="TIGR01764">
    <property type="entry name" value="excise"/>
    <property type="match status" value="1"/>
</dbReference>
<comment type="caution">
    <text evidence="2">The sequence shown here is derived from an EMBL/GenBank/DDBJ whole genome shotgun (WGS) entry which is preliminary data.</text>
</comment>
<dbReference type="AlphaFoldDB" id="X1N3M1"/>
<dbReference type="Gene3D" id="1.10.1660.10">
    <property type="match status" value="1"/>
</dbReference>
<dbReference type="Pfam" id="PF12728">
    <property type="entry name" value="HTH_17"/>
    <property type="match status" value="1"/>
</dbReference>
<evidence type="ECO:0000259" key="1">
    <source>
        <dbReference type="Pfam" id="PF12728"/>
    </source>
</evidence>
<feature type="domain" description="Helix-turn-helix" evidence="1">
    <location>
        <begin position="4"/>
        <end position="47"/>
    </location>
</feature>
<sequence>MEKLLTLKETAKILRVSERTIMRYLKSGKLKASKVGQWRIKENDLEKSVRISMAIMK</sequence>
<dbReference type="InterPro" id="IPR010093">
    <property type="entry name" value="SinI_DNA-bd"/>
</dbReference>
<gene>
    <name evidence="2" type="ORF">S06H3_35671</name>
</gene>
<dbReference type="SUPFAM" id="SSF46955">
    <property type="entry name" value="Putative DNA-binding domain"/>
    <property type="match status" value="1"/>
</dbReference>
<accession>X1N3M1</accession>
<dbReference type="GO" id="GO:0003677">
    <property type="term" value="F:DNA binding"/>
    <property type="evidence" value="ECO:0007669"/>
    <property type="project" value="InterPro"/>
</dbReference>
<organism evidence="2">
    <name type="scientific">marine sediment metagenome</name>
    <dbReference type="NCBI Taxonomy" id="412755"/>
    <lineage>
        <taxon>unclassified sequences</taxon>
        <taxon>metagenomes</taxon>
        <taxon>ecological metagenomes</taxon>
    </lineage>
</organism>
<evidence type="ECO:0000313" key="2">
    <source>
        <dbReference type="EMBL" id="GAI24866.1"/>
    </source>
</evidence>
<reference evidence="2" key="1">
    <citation type="journal article" date="2014" name="Front. Microbiol.">
        <title>High frequency of phylogenetically diverse reductive dehalogenase-homologous genes in deep subseafloor sedimentary metagenomes.</title>
        <authorList>
            <person name="Kawai M."/>
            <person name="Futagami T."/>
            <person name="Toyoda A."/>
            <person name="Takaki Y."/>
            <person name="Nishi S."/>
            <person name="Hori S."/>
            <person name="Arai W."/>
            <person name="Tsubouchi T."/>
            <person name="Morono Y."/>
            <person name="Uchiyama I."/>
            <person name="Ito T."/>
            <person name="Fujiyama A."/>
            <person name="Inagaki F."/>
            <person name="Takami H."/>
        </authorList>
    </citation>
    <scope>NUCLEOTIDE SEQUENCE</scope>
    <source>
        <strain evidence="2">Expedition CK06-06</strain>
    </source>
</reference>
<protein>
    <recommendedName>
        <fullName evidence="1">Helix-turn-helix domain-containing protein</fullName>
    </recommendedName>
</protein>
<dbReference type="InterPro" id="IPR041657">
    <property type="entry name" value="HTH_17"/>
</dbReference>
<dbReference type="EMBL" id="BARV01021544">
    <property type="protein sequence ID" value="GAI24866.1"/>
    <property type="molecule type" value="Genomic_DNA"/>
</dbReference>
<name>X1N3M1_9ZZZZ</name>